<keyword evidence="9 13" id="KW-0460">Magnesium</keyword>
<dbReference type="EMBL" id="GG704966">
    <property type="protein sequence ID" value="EEY95912.1"/>
    <property type="molecule type" value="Genomic_DNA"/>
</dbReference>
<dbReference type="EC" id="6.1.1.20" evidence="13"/>
<reference evidence="16" key="1">
    <citation type="journal article" date="2012" name="PLoS ONE">
        <title>The success of Acinetobacter species; genetic, metabolic and virulence attributes.</title>
        <authorList>
            <person name="Peleg A.Y."/>
            <person name="de Breij A."/>
            <person name="Adams M.D."/>
            <person name="Cerqueira G.M."/>
            <person name="Mocali S."/>
            <person name="Galardini M."/>
            <person name="Nibbering P.H."/>
            <person name="Earl A.M."/>
            <person name="Ward D.V."/>
            <person name="Paterson D.L."/>
            <person name="Seifert H."/>
            <person name="Dijkshoorn L."/>
        </authorList>
    </citation>
    <scope>NUCLEOTIDE SEQUENCE [LARGE SCALE GENOMIC DNA]</scope>
    <source>
        <strain evidence="16">SH046</strain>
    </source>
</reference>
<evidence type="ECO:0000256" key="7">
    <source>
        <dbReference type="ARBA" id="ARBA00022741"/>
    </source>
</evidence>
<dbReference type="SUPFAM" id="SSF55681">
    <property type="entry name" value="Class II aaRS and biotin synthetases"/>
    <property type="match status" value="1"/>
</dbReference>
<comment type="catalytic activity">
    <reaction evidence="12 13">
        <text>tRNA(Phe) + L-phenylalanine + ATP = L-phenylalanyl-tRNA(Phe) + AMP + diphosphate + H(+)</text>
        <dbReference type="Rhea" id="RHEA:19413"/>
        <dbReference type="Rhea" id="RHEA-COMP:9668"/>
        <dbReference type="Rhea" id="RHEA-COMP:9699"/>
        <dbReference type="ChEBI" id="CHEBI:15378"/>
        <dbReference type="ChEBI" id="CHEBI:30616"/>
        <dbReference type="ChEBI" id="CHEBI:33019"/>
        <dbReference type="ChEBI" id="CHEBI:58095"/>
        <dbReference type="ChEBI" id="CHEBI:78442"/>
        <dbReference type="ChEBI" id="CHEBI:78531"/>
        <dbReference type="ChEBI" id="CHEBI:456215"/>
        <dbReference type="EC" id="6.1.1.20"/>
    </reaction>
</comment>
<dbReference type="NCBIfam" id="TIGR00468">
    <property type="entry name" value="pheS"/>
    <property type="match status" value="1"/>
</dbReference>
<dbReference type="GO" id="GO:0000049">
    <property type="term" value="F:tRNA binding"/>
    <property type="evidence" value="ECO:0007669"/>
    <property type="project" value="InterPro"/>
</dbReference>
<dbReference type="HOGENOM" id="CLU_025086_0_1_6"/>
<evidence type="ECO:0000256" key="2">
    <source>
        <dbReference type="ARBA" id="ARBA00010207"/>
    </source>
</evidence>
<dbReference type="Gene3D" id="3.30.930.10">
    <property type="entry name" value="Bira Bifunctional Protein, Domain 2"/>
    <property type="match status" value="1"/>
</dbReference>
<organism evidence="15 16">
    <name type="scientific">Acinetobacter johnsonii SH046</name>
    <dbReference type="NCBI Taxonomy" id="575586"/>
    <lineage>
        <taxon>Bacteria</taxon>
        <taxon>Pseudomonadati</taxon>
        <taxon>Pseudomonadota</taxon>
        <taxon>Gammaproteobacteria</taxon>
        <taxon>Moraxellales</taxon>
        <taxon>Moraxellaceae</taxon>
        <taxon>Acinetobacter</taxon>
    </lineage>
</organism>
<dbReference type="eggNOG" id="COG0016">
    <property type="taxonomic scope" value="Bacteria"/>
</dbReference>
<accession>D0SCQ7</accession>
<dbReference type="InterPro" id="IPR045864">
    <property type="entry name" value="aa-tRNA-synth_II/BPL/LPL"/>
</dbReference>
<evidence type="ECO:0000256" key="5">
    <source>
        <dbReference type="ARBA" id="ARBA00022598"/>
    </source>
</evidence>
<protein>
    <recommendedName>
        <fullName evidence="13">Phenylalanine--tRNA ligase alpha subunit</fullName>
        <ecNumber evidence="13">6.1.1.20</ecNumber>
    </recommendedName>
    <alternativeName>
        <fullName evidence="13">Phenylalanyl-tRNA synthetase alpha subunit</fullName>
        <shortName evidence="13">PheRS</shortName>
    </alternativeName>
</protein>
<comment type="similarity">
    <text evidence="2 13">Belongs to the class-II aminoacyl-tRNA synthetase family. Phe-tRNA synthetase alpha subunit type 1 subfamily.</text>
</comment>
<evidence type="ECO:0000256" key="12">
    <source>
        <dbReference type="ARBA" id="ARBA00049255"/>
    </source>
</evidence>
<dbReference type="InterPro" id="IPR002319">
    <property type="entry name" value="Phenylalanyl-tRNA_Synthase"/>
</dbReference>
<evidence type="ECO:0000256" key="8">
    <source>
        <dbReference type="ARBA" id="ARBA00022840"/>
    </source>
</evidence>
<keyword evidence="11 13" id="KW-0030">Aminoacyl-tRNA synthetase</keyword>
<dbReference type="InterPro" id="IPR004529">
    <property type="entry name" value="Phe-tRNA-synth_IIc_asu"/>
</dbReference>
<evidence type="ECO:0000256" key="1">
    <source>
        <dbReference type="ARBA" id="ARBA00004496"/>
    </source>
</evidence>
<dbReference type="GO" id="GO:0005737">
    <property type="term" value="C:cytoplasm"/>
    <property type="evidence" value="ECO:0007669"/>
    <property type="project" value="UniProtKB-SubCell"/>
</dbReference>
<feature type="domain" description="Aminoacyl-transfer RNA synthetases class-II family profile" evidence="14">
    <location>
        <begin position="113"/>
        <end position="328"/>
    </location>
</feature>
<keyword evidence="5 13" id="KW-0436">Ligase</keyword>
<feature type="binding site" evidence="13">
    <location>
        <position position="255"/>
    </location>
    <ligand>
        <name>Mg(2+)</name>
        <dbReference type="ChEBI" id="CHEBI:18420"/>
        <note>shared with beta subunit</note>
    </ligand>
</feature>
<dbReference type="GO" id="GO:0000287">
    <property type="term" value="F:magnesium ion binding"/>
    <property type="evidence" value="ECO:0007669"/>
    <property type="project" value="UniProtKB-UniRule"/>
</dbReference>
<evidence type="ECO:0000313" key="16">
    <source>
        <dbReference type="Proteomes" id="UP000012047"/>
    </source>
</evidence>
<dbReference type="InterPro" id="IPR022911">
    <property type="entry name" value="Phe_tRNA_ligase_alpha1_bac"/>
</dbReference>
<evidence type="ECO:0000256" key="10">
    <source>
        <dbReference type="ARBA" id="ARBA00022917"/>
    </source>
</evidence>
<evidence type="ECO:0000256" key="13">
    <source>
        <dbReference type="HAMAP-Rule" id="MF_00281"/>
    </source>
</evidence>
<evidence type="ECO:0000259" key="14">
    <source>
        <dbReference type="PROSITE" id="PS50862"/>
    </source>
</evidence>
<comment type="subcellular location">
    <subcellularLocation>
        <location evidence="1 13">Cytoplasm</location>
    </subcellularLocation>
</comment>
<dbReference type="InterPro" id="IPR006195">
    <property type="entry name" value="aa-tRNA-synth_II"/>
</dbReference>
<dbReference type="GO" id="GO:0004826">
    <property type="term" value="F:phenylalanine-tRNA ligase activity"/>
    <property type="evidence" value="ECO:0007669"/>
    <property type="project" value="UniProtKB-UniRule"/>
</dbReference>
<dbReference type="Pfam" id="PF01409">
    <property type="entry name" value="tRNA-synt_2d"/>
    <property type="match status" value="1"/>
</dbReference>
<comment type="cofactor">
    <cofactor evidence="13">
        <name>Mg(2+)</name>
        <dbReference type="ChEBI" id="CHEBI:18420"/>
    </cofactor>
    <text evidence="13">Binds 2 magnesium ions per tetramer.</text>
</comment>
<dbReference type="AlphaFoldDB" id="D0SCQ7"/>
<dbReference type="Proteomes" id="UP000012047">
    <property type="component" value="Unassembled WGS sequence"/>
</dbReference>
<dbReference type="GO" id="GO:0005524">
    <property type="term" value="F:ATP binding"/>
    <property type="evidence" value="ECO:0007669"/>
    <property type="project" value="UniProtKB-UniRule"/>
</dbReference>
<evidence type="ECO:0000256" key="4">
    <source>
        <dbReference type="ARBA" id="ARBA00022490"/>
    </source>
</evidence>
<dbReference type="PROSITE" id="PS50862">
    <property type="entry name" value="AA_TRNA_LIGASE_II"/>
    <property type="match status" value="1"/>
</dbReference>
<evidence type="ECO:0000256" key="3">
    <source>
        <dbReference type="ARBA" id="ARBA00011209"/>
    </source>
</evidence>
<evidence type="ECO:0000256" key="6">
    <source>
        <dbReference type="ARBA" id="ARBA00022723"/>
    </source>
</evidence>
<dbReference type="HAMAP" id="MF_00281">
    <property type="entry name" value="Phe_tRNA_synth_alpha1"/>
    <property type="match status" value="1"/>
</dbReference>
<dbReference type="PANTHER" id="PTHR11538">
    <property type="entry name" value="PHENYLALANYL-TRNA SYNTHETASE"/>
    <property type="match status" value="1"/>
</dbReference>
<evidence type="ECO:0000256" key="11">
    <source>
        <dbReference type="ARBA" id="ARBA00023146"/>
    </source>
</evidence>
<dbReference type="Pfam" id="PF02912">
    <property type="entry name" value="Phe_tRNA-synt_N"/>
    <property type="match status" value="1"/>
</dbReference>
<dbReference type="InterPro" id="IPR004188">
    <property type="entry name" value="Phe-tRNA_ligase_II_N"/>
</dbReference>
<dbReference type="FunFam" id="3.30.930.10:FF:000003">
    <property type="entry name" value="Phenylalanine--tRNA ligase alpha subunit"/>
    <property type="match status" value="1"/>
</dbReference>
<comment type="subunit">
    <text evidence="3 13">Tetramer of two alpha and two beta subunits.</text>
</comment>
<sequence length="330" mass="37196">MRVTMSLEALTTEALAAIAAAEDLATLDQVRVQFTGKKSQLAEQSKALGKMDPEERKNFGAQIHAVREAITGALTERQTQLQQAALAQKLASETVDITLPGRGQTIGSIHPVTQVQERICQFFTKAGFVIETGPEVEDDYHNFEALNIPGHHPARAMHDTFYFDATHLLRTHTSGVQIRTMETQQPPIRIVCPGRVYRCDSDQTHSPMFHQIEGLYVAENTSFAELKGLLVNLLNEFFEKDLKVRFRPSYFPFTEPSAEVDIMDERGKWLEVLGCGMVHPNVLQAAGIDPEKYKGFAFGLGVERFAMLRYGINDLRMFYQNDVRFLRQFA</sequence>
<gene>
    <name evidence="13 15" type="primary">pheS</name>
    <name evidence="15" type="ORF">HMPREF0016_01630</name>
</gene>
<keyword evidence="8 13" id="KW-0067">ATP-binding</keyword>
<name>D0SCQ7_ACIJO</name>
<dbReference type="GO" id="GO:0006432">
    <property type="term" value="P:phenylalanyl-tRNA aminoacylation"/>
    <property type="evidence" value="ECO:0007669"/>
    <property type="project" value="UniProtKB-UniRule"/>
</dbReference>
<evidence type="ECO:0000313" key="15">
    <source>
        <dbReference type="EMBL" id="EEY95912.1"/>
    </source>
</evidence>
<keyword evidence="10 13" id="KW-0648">Protein biosynthesis</keyword>
<keyword evidence="7 13" id="KW-0547">Nucleotide-binding</keyword>
<dbReference type="PANTHER" id="PTHR11538:SF41">
    <property type="entry name" value="PHENYLALANINE--TRNA LIGASE, MITOCHONDRIAL"/>
    <property type="match status" value="1"/>
</dbReference>
<keyword evidence="6 13" id="KW-0479">Metal-binding</keyword>
<proteinExistence type="inferred from homology"/>
<dbReference type="CDD" id="cd00496">
    <property type="entry name" value="PheRS_alpha_core"/>
    <property type="match status" value="1"/>
</dbReference>
<keyword evidence="4 13" id="KW-0963">Cytoplasm</keyword>
<dbReference type="InterPro" id="IPR010978">
    <property type="entry name" value="tRNA-bd_arm"/>
</dbReference>
<evidence type="ECO:0000256" key="9">
    <source>
        <dbReference type="ARBA" id="ARBA00022842"/>
    </source>
</evidence>
<dbReference type="SUPFAM" id="SSF46589">
    <property type="entry name" value="tRNA-binding arm"/>
    <property type="match status" value="1"/>
</dbReference>